<dbReference type="InterPro" id="IPR006905">
    <property type="entry name" value="Flavin_halogenase"/>
</dbReference>
<dbReference type="InterPro" id="IPR036188">
    <property type="entry name" value="FAD/NAD-bd_sf"/>
</dbReference>
<dbReference type="InterPro" id="IPR050816">
    <property type="entry name" value="Flavin-dep_Halogenase_NPB"/>
</dbReference>
<gene>
    <name evidence="1" type="ORF">J2X05_002040</name>
</gene>
<dbReference type="InterPro" id="IPR033856">
    <property type="entry name" value="Trp_halogen"/>
</dbReference>
<dbReference type="SUPFAM" id="SSF51905">
    <property type="entry name" value="FAD/NAD(P)-binding domain"/>
    <property type="match status" value="1"/>
</dbReference>
<evidence type="ECO:0000313" key="1">
    <source>
        <dbReference type="EMBL" id="MDR7090018.1"/>
    </source>
</evidence>
<dbReference type="Proteomes" id="UP001253595">
    <property type="component" value="Unassembled WGS sequence"/>
</dbReference>
<dbReference type="PIRSF" id="PIRSF011396">
    <property type="entry name" value="Trp_halogenase"/>
    <property type="match status" value="1"/>
</dbReference>
<dbReference type="EMBL" id="JAVDVX010000003">
    <property type="protein sequence ID" value="MDR7090018.1"/>
    <property type="molecule type" value="Genomic_DNA"/>
</dbReference>
<protein>
    <submittedName>
        <fullName evidence="1">Tryptophan halogenase</fullName>
        <ecNumber evidence="1">1.14.19.9</ecNumber>
    </submittedName>
</protein>
<comment type="caution">
    <text evidence="1">The sequence shown here is derived from an EMBL/GenBank/DDBJ whole genome shotgun (WGS) entry which is preliminary data.</text>
</comment>
<organism evidence="1 2">
    <name type="scientific">Cellvibrio fibrivorans</name>
    <dbReference type="NCBI Taxonomy" id="126350"/>
    <lineage>
        <taxon>Bacteria</taxon>
        <taxon>Pseudomonadati</taxon>
        <taxon>Pseudomonadota</taxon>
        <taxon>Gammaproteobacteria</taxon>
        <taxon>Cellvibrionales</taxon>
        <taxon>Cellvibrionaceae</taxon>
        <taxon>Cellvibrio</taxon>
    </lineage>
</organism>
<keyword evidence="1" id="KW-0560">Oxidoreductase</keyword>
<evidence type="ECO:0000313" key="2">
    <source>
        <dbReference type="Proteomes" id="UP001253595"/>
    </source>
</evidence>
<reference evidence="1 2" key="1">
    <citation type="submission" date="2023-07" db="EMBL/GenBank/DDBJ databases">
        <title>Sorghum-associated microbial communities from plants grown in Nebraska, USA.</title>
        <authorList>
            <person name="Schachtman D."/>
        </authorList>
    </citation>
    <scope>NUCLEOTIDE SEQUENCE [LARGE SCALE GENOMIC DNA]</scope>
    <source>
        <strain evidence="1 2">BE190</strain>
    </source>
</reference>
<dbReference type="Gene3D" id="3.50.50.60">
    <property type="entry name" value="FAD/NAD(P)-binding domain"/>
    <property type="match status" value="1"/>
</dbReference>
<dbReference type="PANTHER" id="PTHR43747:SF4">
    <property type="entry name" value="FLAVIN-DEPENDENT TRYPTOPHAN HALOGENASE"/>
    <property type="match status" value="1"/>
</dbReference>
<dbReference type="Pfam" id="PF04820">
    <property type="entry name" value="Trp_halogenase"/>
    <property type="match status" value="1"/>
</dbReference>
<accession>A0ABU1UXV8</accession>
<dbReference type="GO" id="GO:0016491">
    <property type="term" value="F:oxidoreductase activity"/>
    <property type="evidence" value="ECO:0007669"/>
    <property type="project" value="UniProtKB-KW"/>
</dbReference>
<dbReference type="EC" id="1.14.19.9" evidence="1"/>
<sequence>MTDHITRVVIVGGGSAGWLAAGIIAASSPVHVHVSLIESPDVAPIGVGEGTWPTMRATLQSMGISETDFFRECDASFKQGSKFSRWTSLSKDDDYYHPFTLPAKYHEINLAPFWLPFKDKIAFANAVCPQAVMCDLGCAPKQITTAEFAAVLNYGYHLDAGKFAPFLHKHCVEKLGVTYISANVTAINSHENGDIQSVNTDTQGKVVGDLFIDCTGLSSLLLGKHYNIPFLSQKNVLFNDSALAVQIPYAEGADAIASHTLSTAQTHGWIWDIGLQSRRGIGHVFSSNYTTDELAERELRKYIAPTVGEKMAEELSVRKISFNPGHRNIFWHKNCVAIGLSAGFIEPLEATALVLIELSAKMIAEQFPANRSAMDIVAKRFNNTLHHHWKQIVDFLKLHYVLTKRTDTEYWRDNCLAGTIPDSLHELLALWKVQSPWVHDEIRREEMFPSASYQYIYYGMQSTTDVVAADSSAHGNSKRLYDKNLRKAEALFIENAQYIQQFKKVLQSNRDLINKIKQHGLQTI</sequence>
<name>A0ABU1UXV8_9GAMM</name>
<dbReference type="RefSeq" id="WP_310071994.1">
    <property type="nucleotide sequence ID" value="NZ_JAVDVX010000003.1"/>
</dbReference>
<dbReference type="PANTHER" id="PTHR43747">
    <property type="entry name" value="FAD-BINDING PROTEIN"/>
    <property type="match status" value="1"/>
</dbReference>
<proteinExistence type="predicted"/>
<keyword evidence="2" id="KW-1185">Reference proteome</keyword>